<dbReference type="InterPro" id="IPR015637">
    <property type="entry name" value="MUG/TDG"/>
</dbReference>
<name>A0A6J4R5P3_9ACTN</name>
<proteinExistence type="predicted"/>
<dbReference type="AlphaFoldDB" id="A0A6J4R5P3"/>
<evidence type="ECO:0000256" key="1">
    <source>
        <dbReference type="ARBA" id="ARBA00022763"/>
    </source>
</evidence>
<dbReference type="PANTHER" id="PTHR12159">
    <property type="entry name" value="G/T AND G/U MISMATCH-SPECIFIC DNA GLYCOSYLASE"/>
    <property type="match status" value="1"/>
</dbReference>
<evidence type="ECO:0000313" key="5">
    <source>
        <dbReference type="EMBL" id="CAA9464923.1"/>
    </source>
</evidence>
<dbReference type="NCBIfam" id="NF007570">
    <property type="entry name" value="PRK10201.1"/>
    <property type="match status" value="1"/>
</dbReference>
<dbReference type="SMART" id="SM00987">
    <property type="entry name" value="UreE_C"/>
    <property type="match status" value="1"/>
</dbReference>
<dbReference type="SMART" id="SM00986">
    <property type="entry name" value="UDG"/>
    <property type="match status" value="1"/>
</dbReference>
<feature type="domain" description="Uracil-DNA glycosylase-like" evidence="4">
    <location>
        <begin position="65"/>
        <end position="220"/>
    </location>
</feature>
<dbReference type="InterPro" id="IPR036895">
    <property type="entry name" value="Uracil-DNA_glycosylase-like_sf"/>
</dbReference>
<dbReference type="GO" id="GO:0008263">
    <property type="term" value="F:pyrimidine-specific mismatch base pair DNA N-glycosylase activity"/>
    <property type="evidence" value="ECO:0007669"/>
    <property type="project" value="TreeGrafter"/>
</dbReference>
<accession>A0A6J4R5P3</accession>
<dbReference type="EC" id="3.2.2.28" evidence="5"/>
<gene>
    <name evidence="5" type="ORF">AVDCRST_MAG38-727</name>
</gene>
<keyword evidence="1" id="KW-0227">DNA damage</keyword>
<dbReference type="GO" id="GO:0006285">
    <property type="term" value="P:base-excision repair, AP site formation"/>
    <property type="evidence" value="ECO:0007669"/>
    <property type="project" value="InterPro"/>
</dbReference>
<dbReference type="Gene3D" id="3.40.470.10">
    <property type="entry name" value="Uracil-DNA glycosylase-like domain"/>
    <property type="match status" value="1"/>
</dbReference>
<dbReference type="PANTHER" id="PTHR12159:SF9">
    <property type="entry name" value="G_T MISMATCH-SPECIFIC THYMINE DNA GLYCOSYLASE"/>
    <property type="match status" value="1"/>
</dbReference>
<dbReference type="EMBL" id="CADCVJ010000040">
    <property type="protein sequence ID" value="CAA9464923.1"/>
    <property type="molecule type" value="Genomic_DNA"/>
</dbReference>
<sequence>MSAGMPWSSSKAIRQDAAPAPPVVISVPSMSKRIASRSEADCRASLVGRPRARDRQHHAMAKPLRDVIAPDLAVLFCGINPSLLSAERGHHFARPGNRFWPAIHRAGLTPRRLAPSEDEDLLRFGLGVTNLVDRPTRSAAELSREELRAGAQALTALVAANRPRVLAVLGITAWRTSWERPGATAGRQPERLGHTAIWVLPNPSGLNAHHQLADLAAAYREMGRAAGLPLWSDSP</sequence>
<evidence type="ECO:0000256" key="3">
    <source>
        <dbReference type="ARBA" id="ARBA00023204"/>
    </source>
</evidence>
<dbReference type="InterPro" id="IPR005122">
    <property type="entry name" value="Uracil-DNA_glycosylase-like"/>
</dbReference>
<keyword evidence="2 5" id="KW-0378">Hydrolase</keyword>
<keyword evidence="5" id="KW-0326">Glycosidase</keyword>
<dbReference type="SUPFAM" id="SSF52141">
    <property type="entry name" value="Uracil-DNA glycosylase-like"/>
    <property type="match status" value="1"/>
</dbReference>
<dbReference type="Pfam" id="PF03167">
    <property type="entry name" value="UDG"/>
    <property type="match status" value="1"/>
</dbReference>
<organism evidence="5">
    <name type="scientific">uncultured Solirubrobacteraceae bacterium</name>
    <dbReference type="NCBI Taxonomy" id="1162706"/>
    <lineage>
        <taxon>Bacteria</taxon>
        <taxon>Bacillati</taxon>
        <taxon>Actinomycetota</taxon>
        <taxon>Thermoleophilia</taxon>
        <taxon>Solirubrobacterales</taxon>
        <taxon>Solirubrobacteraceae</taxon>
        <taxon>environmental samples</taxon>
    </lineage>
</organism>
<keyword evidence="3" id="KW-0234">DNA repair</keyword>
<protein>
    <submittedName>
        <fullName evidence="5">G/U mismatch-specific uracil DNA glycosylase</fullName>
        <ecNumber evidence="5">3.2.2.28</ecNumber>
    </submittedName>
</protein>
<evidence type="ECO:0000256" key="2">
    <source>
        <dbReference type="ARBA" id="ARBA00022801"/>
    </source>
</evidence>
<dbReference type="GO" id="GO:0004844">
    <property type="term" value="F:uracil DNA N-glycosylase activity"/>
    <property type="evidence" value="ECO:0007669"/>
    <property type="project" value="TreeGrafter"/>
</dbReference>
<dbReference type="CDD" id="cd10028">
    <property type="entry name" value="UDG-F2_TDG_MUG"/>
    <property type="match status" value="1"/>
</dbReference>
<evidence type="ECO:0000259" key="4">
    <source>
        <dbReference type="SMART" id="SM00986"/>
    </source>
</evidence>
<reference evidence="5" key="1">
    <citation type="submission" date="2020-02" db="EMBL/GenBank/DDBJ databases">
        <authorList>
            <person name="Meier V. D."/>
        </authorList>
    </citation>
    <scope>NUCLEOTIDE SEQUENCE</scope>
    <source>
        <strain evidence="5">AVDCRST_MAG38</strain>
    </source>
</reference>